<dbReference type="AlphaFoldDB" id="A0A9N7YM55"/>
<dbReference type="EMBL" id="CADEAL010001225">
    <property type="protein sequence ID" value="CAB1430381.1"/>
    <property type="molecule type" value="Genomic_DNA"/>
</dbReference>
<organism evidence="2 3">
    <name type="scientific">Pleuronectes platessa</name>
    <name type="common">European plaice</name>
    <dbReference type="NCBI Taxonomy" id="8262"/>
    <lineage>
        <taxon>Eukaryota</taxon>
        <taxon>Metazoa</taxon>
        <taxon>Chordata</taxon>
        <taxon>Craniata</taxon>
        <taxon>Vertebrata</taxon>
        <taxon>Euteleostomi</taxon>
        <taxon>Actinopterygii</taxon>
        <taxon>Neopterygii</taxon>
        <taxon>Teleostei</taxon>
        <taxon>Neoteleostei</taxon>
        <taxon>Acanthomorphata</taxon>
        <taxon>Carangaria</taxon>
        <taxon>Pleuronectiformes</taxon>
        <taxon>Pleuronectoidei</taxon>
        <taxon>Pleuronectidae</taxon>
        <taxon>Pleuronectes</taxon>
    </lineage>
</organism>
<feature type="region of interest" description="Disordered" evidence="1">
    <location>
        <begin position="165"/>
        <end position="184"/>
    </location>
</feature>
<evidence type="ECO:0000256" key="1">
    <source>
        <dbReference type="SAM" id="MobiDB-lite"/>
    </source>
</evidence>
<protein>
    <submittedName>
        <fullName evidence="2">Uncharacterized protein</fullName>
    </submittedName>
</protein>
<accession>A0A9N7YM55</accession>
<feature type="compositionally biased region" description="Basic and acidic residues" evidence="1">
    <location>
        <begin position="1"/>
        <end position="18"/>
    </location>
</feature>
<evidence type="ECO:0000313" key="3">
    <source>
        <dbReference type="Proteomes" id="UP001153269"/>
    </source>
</evidence>
<gene>
    <name evidence="2" type="ORF">PLEPLA_LOCUS18363</name>
</gene>
<reference evidence="2" key="1">
    <citation type="submission" date="2020-03" db="EMBL/GenBank/DDBJ databases">
        <authorList>
            <person name="Weist P."/>
        </authorList>
    </citation>
    <scope>NUCLEOTIDE SEQUENCE</scope>
</reference>
<sequence length="184" mass="20835">MRREPGEEPRLLPEDRGRVRTSGPQVRMLGGSTGTYNQEWPWRLTMKLEPNILIASLGHLKPLRRHIEHTLSQYDIRVRESRTDCLAPAGGLRTCLMISAFQNSSRQNLDLENWNYALPSRTAACGCCLKNKPCDEAALRNVPTSKWQADGFSCFPVNTEQHLAAKEQEDSRGSCRKPNRGCKQ</sequence>
<keyword evidence="3" id="KW-1185">Reference proteome</keyword>
<feature type="region of interest" description="Disordered" evidence="1">
    <location>
        <begin position="1"/>
        <end position="30"/>
    </location>
</feature>
<name>A0A9N7YM55_PLEPL</name>
<feature type="compositionally biased region" description="Basic residues" evidence="1">
    <location>
        <begin position="174"/>
        <end position="184"/>
    </location>
</feature>
<dbReference type="Proteomes" id="UP001153269">
    <property type="component" value="Unassembled WGS sequence"/>
</dbReference>
<evidence type="ECO:0000313" key="2">
    <source>
        <dbReference type="EMBL" id="CAB1430381.1"/>
    </source>
</evidence>
<comment type="caution">
    <text evidence="2">The sequence shown here is derived from an EMBL/GenBank/DDBJ whole genome shotgun (WGS) entry which is preliminary data.</text>
</comment>
<proteinExistence type="predicted"/>